<protein>
    <submittedName>
        <fullName evidence="7">Chemiosmotic efflux system protein B</fullName>
    </submittedName>
</protein>
<gene>
    <name evidence="7" type="ORF">LFA_pA0025</name>
</gene>
<evidence type="ECO:0000313" key="7">
    <source>
        <dbReference type="EMBL" id="CEG59134.1"/>
    </source>
</evidence>
<dbReference type="Gene3D" id="2.40.50.100">
    <property type="match status" value="1"/>
</dbReference>
<dbReference type="GO" id="GO:0030288">
    <property type="term" value="C:outer membrane-bounded periplasmic space"/>
    <property type="evidence" value="ECO:0007669"/>
    <property type="project" value="TreeGrafter"/>
</dbReference>
<dbReference type="KEGG" id="lfa:LFA_pA0025"/>
<sequence length="326" mass="35152">MTMVMTWQQKIKTGLSAAIVLCLFLNAPSVSAHGDEIEVNEGGKAGPVQLTKEQTQMLGIEVADATPRPMAELLTLNGQIQLLPDAQADVSVRISGAVTAINANLGDKVVKDQALATVQSRLIGNPPPSVAVKSPIDGVIDARNVNLGQAVEPNTVLFHVSNRNQLLVVAQVYEEDLSRVKVGQKVNVHALSYPKQIFPGKVTLIEPNLDALTRTVNVQIRLDNQDNVLKPGMFVRANLVLRYANAALTVPSNAILEVDNVSFVFVRTGNNYERVNVRVGASDDSYTEIKEGLVPGDEVVIQGNQELYTLSLTSGGKSRLGHEEPH</sequence>
<feature type="signal peptide" evidence="3">
    <location>
        <begin position="1"/>
        <end position="32"/>
    </location>
</feature>
<organism evidence="7 8">
    <name type="scientific">Legionella fallonii LLAP-10</name>
    <dbReference type="NCBI Taxonomy" id="1212491"/>
    <lineage>
        <taxon>Bacteria</taxon>
        <taxon>Pseudomonadati</taxon>
        <taxon>Pseudomonadota</taxon>
        <taxon>Gammaproteobacteria</taxon>
        <taxon>Legionellales</taxon>
        <taxon>Legionellaceae</taxon>
        <taxon>Legionella</taxon>
    </lineage>
</organism>
<dbReference type="Pfam" id="PF25973">
    <property type="entry name" value="BSH_CzcB"/>
    <property type="match status" value="1"/>
</dbReference>
<dbReference type="GO" id="GO:0060003">
    <property type="term" value="P:copper ion export"/>
    <property type="evidence" value="ECO:0007669"/>
    <property type="project" value="TreeGrafter"/>
</dbReference>
<dbReference type="PANTHER" id="PTHR30097:SF4">
    <property type="entry name" value="SLR6042 PROTEIN"/>
    <property type="match status" value="1"/>
</dbReference>
<dbReference type="Gene3D" id="2.40.420.20">
    <property type="match status" value="1"/>
</dbReference>
<dbReference type="InterPro" id="IPR058792">
    <property type="entry name" value="Beta-barrel_RND_2"/>
</dbReference>
<evidence type="ECO:0000256" key="3">
    <source>
        <dbReference type="SAM" id="SignalP"/>
    </source>
</evidence>
<dbReference type="EMBL" id="LN614828">
    <property type="protein sequence ID" value="CEG59134.1"/>
    <property type="molecule type" value="Genomic_DNA"/>
</dbReference>
<dbReference type="HOGENOM" id="CLU_018816_13_3_6"/>
<keyword evidence="3" id="KW-0732">Signal</keyword>
<dbReference type="FunFam" id="2.40.30.170:FF:000010">
    <property type="entry name" value="Efflux RND transporter periplasmic adaptor subunit"/>
    <property type="match status" value="1"/>
</dbReference>
<evidence type="ECO:0000256" key="2">
    <source>
        <dbReference type="ARBA" id="ARBA00022448"/>
    </source>
</evidence>
<feature type="domain" description="CusB-like beta-barrel" evidence="4">
    <location>
        <begin position="168"/>
        <end position="239"/>
    </location>
</feature>
<dbReference type="NCBIfam" id="TIGR01730">
    <property type="entry name" value="RND_mfp"/>
    <property type="match status" value="1"/>
</dbReference>
<dbReference type="Gene3D" id="2.40.30.170">
    <property type="match status" value="1"/>
</dbReference>
<dbReference type="InterPro" id="IPR058649">
    <property type="entry name" value="CzcB_C"/>
</dbReference>
<dbReference type="Proteomes" id="UP000032430">
    <property type="component" value="Plasmid II"/>
</dbReference>
<dbReference type="InterPro" id="IPR006143">
    <property type="entry name" value="RND_pump_MFP"/>
</dbReference>
<dbReference type="SUPFAM" id="SSF111369">
    <property type="entry name" value="HlyD-like secretion proteins"/>
    <property type="match status" value="1"/>
</dbReference>
<dbReference type="Pfam" id="PF25975">
    <property type="entry name" value="CzcB_C"/>
    <property type="match status" value="1"/>
</dbReference>
<dbReference type="InterPro" id="IPR058647">
    <property type="entry name" value="BSH_CzcB-like"/>
</dbReference>
<accession>A0A098G9F5</accession>
<dbReference type="GO" id="GO:0022857">
    <property type="term" value="F:transmembrane transporter activity"/>
    <property type="evidence" value="ECO:0007669"/>
    <property type="project" value="InterPro"/>
</dbReference>
<proteinExistence type="inferred from homology"/>
<dbReference type="AlphaFoldDB" id="A0A098G9F5"/>
<feature type="domain" description="CzcB-like barrel-sandwich hybrid" evidence="5">
    <location>
        <begin position="88"/>
        <end position="162"/>
    </location>
</feature>
<comment type="similarity">
    <text evidence="1">Belongs to the membrane fusion protein (MFP) (TC 8.A.1) family.</text>
</comment>
<geneLocation type="plasmid" evidence="8">
    <name>LLAP10_pA</name>
</geneLocation>
<dbReference type="GO" id="GO:0016020">
    <property type="term" value="C:membrane"/>
    <property type="evidence" value="ECO:0007669"/>
    <property type="project" value="InterPro"/>
</dbReference>
<evidence type="ECO:0000256" key="1">
    <source>
        <dbReference type="ARBA" id="ARBA00009477"/>
    </source>
</evidence>
<evidence type="ECO:0000259" key="5">
    <source>
        <dbReference type="Pfam" id="PF25973"/>
    </source>
</evidence>
<dbReference type="GO" id="GO:0015679">
    <property type="term" value="P:plasma membrane copper ion transport"/>
    <property type="evidence" value="ECO:0007669"/>
    <property type="project" value="TreeGrafter"/>
</dbReference>
<dbReference type="PANTHER" id="PTHR30097">
    <property type="entry name" value="CATION EFFLUX SYSTEM PROTEIN CUSB"/>
    <property type="match status" value="1"/>
</dbReference>
<reference evidence="8" key="1">
    <citation type="submission" date="2014-09" db="EMBL/GenBank/DDBJ databases">
        <authorList>
            <person name="Gomez-Valero L."/>
        </authorList>
    </citation>
    <scope>NUCLEOTIDE SEQUENCE [LARGE SCALE GENOMIC DNA]</scope>
    <source>
        <strain evidence="8">ATCC700992</strain>
        <plasmid evidence="8">LLAP10_pA</plasmid>
    </source>
</reference>
<name>A0A098G9F5_9GAMM</name>
<dbReference type="Pfam" id="PF25954">
    <property type="entry name" value="Beta-barrel_RND_2"/>
    <property type="match status" value="1"/>
</dbReference>
<keyword evidence="7" id="KW-0614">Plasmid</keyword>
<keyword evidence="8" id="KW-1185">Reference proteome</keyword>
<evidence type="ECO:0000313" key="8">
    <source>
        <dbReference type="Proteomes" id="UP000032430"/>
    </source>
</evidence>
<evidence type="ECO:0000259" key="4">
    <source>
        <dbReference type="Pfam" id="PF25954"/>
    </source>
</evidence>
<feature type="domain" description="CzcB-like C-terminal circularly permuted SH3-like" evidence="6">
    <location>
        <begin position="248"/>
        <end position="303"/>
    </location>
</feature>
<dbReference type="GO" id="GO:0046914">
    <property type="term" value="F:transition metal ion binding"/>
    <property type="evidence" value="ECO:0007669"/>
    <property type="project" value="TreeGrafter"/>
</dbReference>
<feature type="chain" id="PRO_5001935509" evidence="3">
    <location>
        <begin position="33"/>
        <end position="326"/>
    </location>
</feature>
<keyword evidence="2" id="KW-0813">Transport</keyword>
<evidence type="ECO:0000259" key="6">
    <source>
        <dbReference type="Pfam" id="PF25975"/>
    </source>
</evidence>
<dbReference type="InterPro" id="IPR051909">
    <property type="entry name" value="MFP_Cation_Efflux"/>
</dbReference>